<dbReference type="AlphaFoldDB" id="A0A2C9U0B8"/>
<evidence type="ECO:0000313" key="1">
    <source>
        <dbReference type="EMBL" id="OAY22591.1"/>
    </source>
</evidence>
<dbReference type="PANTHER" id="PTHR35097:SF1">
    <property type="entry name" value="GDSL ESTERASE_LIPASE"/>
    <property type="match status" value="1"/>
</dbReference>
<dbReference type="PANTHER" id="PTHR35097">
    <property type="entry name" value="GDSL ESTERASE/LIPASE"/>
    <property type="match status" value="1"/>
</dbReference>
<gene>
    <name evidence="1" type="ORF">MANES_18G010800</name>
</gene>
<dbReference type="STRING" id="3983.A0A2C9U0B8"/>
<reference evidence="1" key="1">
    <citation type="submission" date="2016-02" db="EMBL/GenBank/DDBJ databases">
        <title>WGS assembly of Manihot esculenta.</title>
        <authorList>
            <person name="Bredeson J.V."/>
            <person name="Prochnik S.E."/>
            <person name="Lyons J.B."/>
            <person name="Schmutz J."/>
            <person name="Grimwood J."/>
            <person name="Vrebalov J."/>
            <person name="Bart R.S."/>
            <person name="Amuge T."/>
            <person name="Ferguson M.E."/>
            <person name="Green R."/>
            <person name="Putnam N."/>
            <person name="Stites J."/>
            <person name="Rounsley S."/>
            <person name="Rokhsar D.S."/>
        </authorList>
    </citation>
    <scope>NUCLEOTIDE SEQUENCE [LARGE SCALE GENOMIC DNA]</scope>
    <source>
        <tissue evidence="1">Leaf</tissue>
    </source>
</reference>
<sequence>MEPVALAVDRIKEFTNSGQRILDGLLHRRDNFTRPNPIEILKRLQREAFSDLMKLRDRQDKVERMLSFYKTSRRSPSNTHMRGEIDVLGAVLLLGNVDQQHYDALGRAGIKTGVDSRFTFETTIREKDALLAELVGTRKYGDEVSPIALSLSKVSYIAKISDWFSAIAIPVGAQFRDLGITTNSSNQKKGLTDLSSVEPPLLNQRNGSAIGLTVRKSNVTASMAQSVSELGMQPCSDGIEQCFSTFGQIICQLPRGIKLSLLGVHHVQKSSSHHVKLGALKIPMAFQKHHKFPETMVEASTSLTETNTPQTFSTGSIAMKLETELDENTRIGSWMEMNNSNSKQLRWAVNLFDDSEDESGWGICVSGMRDDGSSNWTHLQAESYLKLNIGDKLSVKPGIAYAVESNARIFALMLRSNWSF</sequence>
<name>A0A2C9U0B8_MANES</name>
<protein>
    <submittedName>
        <fullName evidence="1">Uncharacterized protein</fullName>
    </submittedName>
</protein>
<accession>A0A2C9U0B8</accession>
<proteinExistence type="predicted"/>
<dbReference type="EMBL" id="CM004404">
    <property type="protein sequence ID" value="OAY22591.1"/>
    <property type="molecule type" value="Genomic_DNA"/>
</dbReference>
<organism evidence="1">
    <name type="scientific">Manihot esculenta</name>
    <name type="common">Cassava</name>
    <name type="synonym">Jatropha manihot</name>
    <dbReference type="NCBI Taxonomy" id="3983"/>
    <lineage>
        <taxon>Eukaryota</taxon>
        <taxon>Viridiplantae</taxon>
        <taxon>Streptophyta</taxon>
        <taxon>Embryophyta</taxon>
        <taxon>Tracheophyta</taxon>
        <taxon>Spermatophyta</taxon>
        <taxon>Magnoliopsida</taxon>
        <taxon>eudicotyledons</taxon>
        <taxon>Gunneridae</taxon>
        <taxon>Pentapetalae</taxon>
        <taxon>rosids</taxon>
        <taxon>fabids</taxon>
        <taxon>Malpighiales</taxon>
        <taxon>Euphorbiaceae</taxon>
        <taxon>Crotonoideae</taxon>
        <taxon>Manihoteae</taxon>
        <taxon>Manihot</taxon>
    </lineage>
</organism>